<sequence length="507" mass="60436">MEEKGNFSGYDRKLEFSDWRFSAAAVGIIRYLKYHKLNYSTEYNGRSDVLLYNFDDIDISKNEEKYYDFAEEYFKDKMHHKRLENLLNSEDFDEEKVKNLKSFWNTIMKNIFKNDEISIKNKDKILLKISDNKLELIKKTFEGAKSMYSKFCNPSCMGKEKQKICRLLGYYVDQGRKTKSLSFNWDYNTYVYEDYCEFDYIPFAFSKGDSSFFINNNFSTDMLLKSNDYLTDKNLDLDEKNSVGIFKNFKLNLFFTTKNVSRFLDYEVEIISKNMQIKNGKKENKEYFETMFLRNSAIRIFEKISNIKDDNIFKAINSPCKLRTDEYEPILDEVIDCILYTKYLDYLIDKLLRDGSKGKNKDNKENKIDNHSFLISQLIRINQKIYEGVDIMVNNKKEKEQLEKEEKQMNFNLFNARESAEKVVFKLKDTPRKIDAYRNKLISCLTFKDYEKFSVTLLQLSSYSSVTFDFAYYLFKDFEKNKNVAYTFVNALRVKEDNNKNGNNENK</sequence>
<organism evidence="1 2">
    <name type="scientific">Parvimonas micra</name>
    <dbReference type="NCBI Taxonomy" id="33033"/>
    <lineage>
        <taxon>Bacteria</taxon>
        <taxon>Bacillati</taxon>
        <taxon>Bacillota</taxon>
        <taxon>Tissierellia</taxon>
        <taxon>Tissierellales</taxon>
        <taxon>Peptoniphilaceae</taxon>
        <taxon>Parvimonas</taxon>
    </lineage>
</organism>
<evidence type="ECO:0000313" key="1">
    <source>
        <dbReference type="EMBL" id="MBF1306794.1"/>
    </source>
</evidence>
<evidence type="ECO:0000313" key="2">
    <source>
        <dbReference type="Proteomes" id="UP000758611"/>
    </source>
</evidence>
<reference evidence="1" key="1">
    <citation type="submission" date="2020-04" db="EMBL/GenBank/DDBJ databases">
        <title>Deep metagenomics examines the oral microbiome during advanced dental caries in children, revealing novel taxa and co-occurrences with host molecules.</title>
        <authorList>
            <person name="Baker J.L."/>
            <person name="Morton J.T."/>
            <person name="Dinis M."/>
            <person name="Alvarez R."/>
            <person name="Tran N.C."/>
            <person name="Knight R."/>
            <person name="Edlund A."/>
        </authorList>
    </citation>
    <scope>NUCLEOTIDE SEQUENCE</scope>
    <source>
        <strain evidence="1">JCVI_23_bin.11</strain>
    </source>
</reference>
<dbReference type="EMBL" id="JABZRE010000007">
    <property type="protein sequence ID" value="MBF1306794.1"/>
    <property type="molecule type" value="Genomic_DNA"/>
</dbReference>
<dbReference type="Proteomes" id="UP000758611">
    <property type="component" value="Unassembled WGS sequence"/>
</dbReference>
<accession>A0A930DZ09</accession>
<dbReference type="AlphaFoldDB" id="A0A930DZ09"/>
<dbReference type="InterPro" id="IPR013487">
    <property type="entry name" value="CRISPR-assoc_prot_Csx8"/>
</dbReference>
<name>A0A930DZ09_9FIRM</name>
<gene>
    <name evidence="1" type="primary">cas8a1</name>
    <name evidence="1" type="ORF">HXM94_03245</name>
</gene>
<proteinExistence type="predicted"/>
<comment type="caution">
    <text evidence="1">The sequence shown here is derived from an EMBL/GenBank/DDBJ whole genome shotgun (WGS) entry which is preliminary data.</text>
</comment>
<protein>
    <submittedName>
        <fullName evidence="1">Type I CRISPR-associated protein Cas8a1/Csx8</fullName>
    </submittedName>
</protein>
<dbReference type="Pfam" id="PF09657">
    <property type="entry name" value="Cas_Csx8"/>
    <property type="match status" value="1"/>
</dbReference>
<dbReference type="NCBIfam" id="TIGR02670">
    <property type="entry name" value="cas_csx8"/>
    <property type="match status" value="1"/>
</dbReference>